<gene>
    <name evidence="2" type="ORF">SMRZ_LOCUS21817</name>
</gene>
<accession>A0A183N0J2</accession>
<dbReference type="EMBL" id="UZAI01018876">
    <property type="protein sequence ID" value="VDP40895.1"/>
    <property type="molecule type" value="Genomic_DNA"/>
</dbReference>
<feature type="compositionally biased region" description="Polar residues" evidence="1">
    <location>
        <begin position="1"/>
        <end position="18"/>
    </location>
</feature>
<reference evidence="2 3" key="1">
    <citation type="submission" date="2018-11" db="EMBL/GenBank/DDBJ databases">
        <authorList>
            <consortium name="Pathogen Informatics"/>
        </authorList>
    </citation>
    <scope>NUCLEOTIDE SEQUENCE [LARGE SCALE GENOMIC DNA]</scope>
    <source>
        <strain evidence="2 3">Zambia</strain>
    </source>
</reference>
<dbReference type="Proteomes" id="UP000277204">
    <property type="component" value="Unassembled WGS sequence"/>
</dbReference>
<name>A0A183N0J2_9TREM</name>
<evidence type="ECO:0000313" key="2">
    <source>
        <dbReference type="EMBL" id="VDP40895.1"/>
    </source>
</evidence>
<dbReference type="AlphaFoldDB" id="A0A183N0J2"/>
<evidence type="ECO:0000256" key="1">
    <source>
        <dbReference type="SAM" id="MobiDB-lite"/>
    </source>
</evidence>
<keyword evidence="3" id="KW-1185">Reference proteome</keyword>
<organism evidence="2 3">
    <name type="scientific">Schistosoma margrebowiei</name>
    <dbReference type="NCBI Taxonomy" id="48269"/>
    <lineage>
        <taxon>Eukaryota</taxon>
        <taxon>Metazoa</taxon>
        <taxon>Spiralia</taxon>
        <taxon>Lophotrochozoa</taxon>
        <taxon>Platyhelminthes</taxon>
        <taxon>Trematoda</taxon>
        <taxon>Digenea</taxon>
        <taxon>Strigeidida</taxon>
        <taxon>Schistosomatoidea</taxon>
        <taxon>Schistosomatidae</taxon>
        <taxon>Schistosoma</taxon>
    </lineage>
</organism>
<evidence type="ECO:0000313" key="3">
    <source>
        <dbReference type="Proteomes" id="UP000277204"/>
    </source>
</evidence>
<proteinExistence type="predicted"/>
<protein>
    <submittedName>
        <fullName evidence="2">Uncharacterized protein</fullName>
    </submittedName>
</protein>
<sequence length="155" mass="17328">MCWNNANPNEVSNSLQSNDDIDDPTSKLTQFIYGALKSPTSRLLPLLHQDLSLLRRKSSATHSGLQYTTTNSISCRRHFNFHLTSSRVPGTCATATANHMVRVLFVYRIIPPPLRFNISALLVMKPVNWTSLSNTSDVNQVSETAITSGFFLIHH</sequence>
<feature type="region of interest" description="Disordered" evidence="1">
    <location>
        <begin position="1"/>
        <end position="22"/>
    </location>
</feature>